<evidence type="ECO:0000256" key="7">
    <source>
        <dbReference type="ARBA" id="ARBA00038076"/>
    </source>
</evidence>
<evidence type="ECO:0000256" key="5">
    <source>
        <dbReference type="ARBA" id="ARBA00022989"/>
    </source>
</evidence>
<feature type="transmembrane region" description="Helical" evidence="8">
    <location>
        <begin position="264"/>
        <end position="283"/>
    </location>
</feature>
<feature type="domain" description="MacB-like periplasmic core" evidence="10">
    <location>
        <begin position="19"/>
        <end position="234"/>
    </location>
</feature>
<dbReference type="AlphaFoldDB" id="S5SSF3"/>
<dbReference type="Pfam" id="PF12704">
    <property type="entry name" value="MacB_PCD"/>
    <property type="match status" value="1"/>
</dbReference>
<feature type="transmembrane region" description="Helical" evidence="8">
    <location>
        <begin position="311"/>
        <end position="332"/>
    </location>
</feature>
<feature type="domain" description="ABC3 transporter permease C-terminal" evidence="9">
    <location>
        <begin position="265"/>
        <end position="373"/>
    </location>
</feature>
<comment type="similarity">
    <text evidence="7">Belongs to the ABC-4 integral membrane protein family.</text>
</comment>
<dbReference type="EMBL" id="CP003924">
    <property type="protein sequence ID" value="AGS33952.1"/>
    <property type="molecule type" value="Genomic_DNA"/>
</dbReference>
<gene>
    <name evidence="11" type="ORF">B841_02345</name>
</gene>
<keyword evidence="12" id="KW-1185">Reference proteome</keyword>
<comment type="subcellular location">
    <subcellularLocation>
        <location evidence="1">Cell membrane</location>
        <topology evidence="1">Multi-pass membrane protein</topology>
    </subcellularLocation>
</comment>
<protein>
    <submittedName>
        <fullName evidence="11">ABC transport system, permease</fullName>
    </submittedName>
</protein>
<dbReference type="InterPro" id="IPR025857">
    <property type="entry name" value="MacB_PCD"/>
</dbReference>
<evidence type="ECO:0000256" key="2">
    <source>
        <dbReference type="ARBA" id="ARBA00022448"/>
    </source>
</evidence>
<feature type="transmembrane region" description="Helical" evidence="8">
    <location>
        <begin position="344"/>
        <end position="366"/>
    </location>
</feature>
<keyword evidence="6 8" id="KW-0472">Membrane</keyword>
<dbReference type="Proteomes" id="UP000015388">
    <property type="component" value="Chromosome"/>
</dbReference>
<dbReference type="KEGG" id="cmd:B841_02345"/>
<dbReference type="InterPro" id="IPR051125">
    <property type="entry name" value="ABC-4/HrtB_transporter"/>
</dbReference>
<keyword evidence="3" id="KW-1003">Cell membrane</keyword>
<name>S5SSF3_9CORY</name>
<dbReference type="HOGENOM" id="CLU_060907_0_0_11"/>
<accession>S5SSF3</accession>
<evidence type="ECO:0000313" key="12">
    <source>
        <dbReference type="Proteomes" id="UP000015388"/>
    </source>
</evidence>
<evidence type="ECO:0000259" key="9">
    <source>
        <dbReference type="Pfam" id="PF02687"/>
    </source>
</evidence>
<dbReference type="InterPro" id="IPR003838">
    <property type="entry name" value="ABC3_permease_C"/>
</dbReference>
<dbReference type="PANTHER" id="PTHR43738:SF1">
    <property type="entry name" value="HEMIN TRANSPORT SYSTEM PERMEASE PROTEIN HRTB-RELATED"/>
    <property type="match status" value="1"/>
</dbReference>
<evidence type="ECO:0000256" key="4">
    <source>
        <dbReference type="ARBA" id="ARBA00022692"/>
    </source>
</evidence>
<proteinExistence type="inferred from homology"/>
<reference evidence="11 12" key="1">
    <citation type="submission" date="2012-11" db="EMBL/GenBank/DDBJ databases">
        <title>The complete genome sequence of Corynebacterium maris Coryn-1 (=DSM 45190).</title>
        <authorList>
            <person name="Schaffert L."/>
            <person name="Albersmeier A."/>
            <person name="Kalinowski J."/>
            <person name="Ruckert C."/>
        </authorList>
    </citation>
    <scope>NUCLEOTIDE SEQUENCE [LARGE SCALE GENOMIC DNA]</scope>
    <source>
        <strain evidence="12">Coryn-1</strain>
    </source>
</reference>
<sequence length="381" mass="40041">MFLAWRDMVFARTRFLLMGLVLALMSILIVMISGLTAGLVNDGVSGLKAMDADVVSFEEGTEASSAFTRSTVELEAADELAAVDGVEQAAPMGLSIVNGRNQDNTPVDLTLIGVEPDSFLAPEGLPALSEDHVDGDPTPTGHEIIVSGTLADAGIAVGDTITLERLETELTVIGFTEDQRTFGHVDLAYAPLDVWQEVHVGARASEAAPPTAYEQASVIVAQAPDADLDTLNAETSLDVVTLEDSFQASPGYSAETMTLALIEWFLYIITALIAGAFFLVWTIQRSGDIATMRAIGATRGFLLRDSLGQAVIILVASIAVGVAIAVGLGLWLETTGMPYATEAAPILGGAAMLFLSGLIGALIAVYRVTRTDPLTALGENR</sequence>
<evidence type="ECO:0000259" key="10">
    <source>
        <dbReference type="Pfam" id="PF12704"/>
    </source>
</evidence>
<evidence type="ECO:0000256" key="3">
    <source>
        <dbReference type="ARBA" id="ARBA00022475"/>
    </source>
</evidence>
<dbReference type="eggNOG" id="COG0577">
    <property type="taxonomic scope" value="Bacteria"/>
</dbReference>
<dbReference type="GO" id="GO:0005886">
    <property type="term" value="C:plasma membrane"/>
    <property type="evidence" value="ECO:0007669"/>
    <property type="project" value="UniProtKB-SubCell"/>
</dbReference>
<keyword evidence="2" id="KW-0813">Transport</keyword>
<evidence type="ECO:0000256" key="1">
    <source>
        <dbReference type="ARBA" id="ARBA00004651"/>
    </source>
</evidence>
<dbReference type="Pfam" id="PF02687">
    <property type="entry name" value="FtsX"/>
    <property type="match status" value="1"/>
</dbReference>
<dbReference type="RefSeq" id="WP_020933887.1">
    <property type="nucleotide sequence ID" value="NC_021915.1"/>
</dbReference>
<evidence type="ECO:0000313" key="11">
    <source>
        <dbReference type="EMBL" id="AGS33952.1"/>
    </source>
</evidence>
<evidence type="ECO:0000256" key="6">
    <source>
        <dbReference type="ARBA" id="ARBA00023136"/>
    </source>
</evidence>
<dbReference type="PATRIC" id="fig|1224163.3.peg.474"/>
<keyword evidence="5 8" id="KW-1133">Transmembrane helix</keyword>
<dbReference type="PANTHER" id="PTHR43738">
    <property type="entry name" value="ABC TRANSPORTER, MEMBRANE PROTEIN"/>
    <property type="match status" value="1"/>
</dbReference>
<evidence type="ECO:0000256" key="8">
    <source>
        <dbReference type="SAM" id="Phobius"/>
    </source>
</evidence>
<keyword evidence="4 8" id="KW-0812">Transmembrane</keyword>
<dbReference type="OrthoDB" id="5242186at2"/>
<organism evidence="11 12">
    <name type="scientific">Corynebacterium maris DSM 45190</name>
    <dbReference type="NCBI Taxonomy" id="1224163"/>
    <lineage>
        <taxon>Bacteria</taxon>
        <taxon>Bacillati</taxon>
        <taxon>Actinomycetota</taxon>
        <taxon>Actinomycetes</taxon>
        <taxon>Mycobacteriales</taxon>
        <taxon>Corynebacteriaceae</taxon>
        <taxon>Corynebacterium</taxon>
    </lineage>
</organism>
<dbReference type="STRING" id="1224163.B841_02345"/>